<proteinExistence type="predicted"/>
<organism evidence="2 3">
    <name type="scientific">Vibrio comitans NBRC 102076</name>
    <dbReference type="NCBI Taxonomy" id="1219078"/>
    <lineage>
        <taxon>Bacteria</taxon>
        <taxon>Pseudomonadati</taxon>
        <taxon>Pseudomonadota</taxon>
        <taxon>Gammaproteobacteria</taxon>
        <taxon>Vibrionales</taxon>
        <taxon>Vibrionaceae</taxon>
        <taxon>Vibrio</taxon>
    </lineage>
</organism>
<feature type="transmembrane region" description="Helical" evidence="1">
    <location>
        <begin position="21"/>
        <end position="42"/>
    </location>
</feature>
<gene>
    <name evidence="2" type="ORF">VCO01S_15730</name>
</gene>
<reference evidence="2 3" key="1">
    <citation type="submission" date="2019-06" db="EMBL/GenBank/DDBJ databases">
        <title>Whole genome shotgun sequence of Vibrio comitans NBRC 102076.</title>
        <authorList>
            <person name="Hosoyama A."/>
            <person name="Uohara A."/>
            <person name="Ohji S."/>
            <person name="Ichikawa N."/>
        </authorList>
    </citation>
    <scope>NUCLEOTIDE SEQUENCE [LARGE SCALE GENOMIC DNA]</scope>
    <source>
        <strain evidence="2 3">NBRC 102076</strain>
    </source>
</reference>
<accession>A0A4Y3INT7</accession>
<evidence type="ECO:0000313" key="2">
    <source>
        <dbReference type="EMBL" id="GEA60380.1"/>
    </source>
</evidence>
<dbReference type="Proteomes" id="UP000318242">
    <property type="component" value="Unassembled WGS sequence"/>
</dbReference>
<keyword evidence="1" id="KW-0472">Membrane</keyword>
<dbReference type="EMBL" id="BJLH01000006">
    <property type="protein sequence ID" value="GEA60380.1"/>
    <property type="molecule type" value="Genomic_DNA"/>
</dbReference>
<dbReference type="OrthoDB" id="9966616at2"/>
<keyword evidence="1" id="KW-1133">Transmembrane helix</keyword>
<sequence length="151" mass="17342">MPSQLSNCVIEIVNQSSITDYSGWISLLITVVGWPIVYSLGLKVNRKTEINKTIDQLDDSIMNLRKHANSLIDKSFYQSDYLTMVALTNRVRVVCERIEQLDKSMKKPQSALREIKKIATDELFHSKNKNNALSKLHGLEFVLNNHYKKSM</sequence>
<keyword evidence="1" id="KW-0812">Transmembrane</keyword>
<dbReference type="RefSeq" id="WP_141270818.1">
    <property type="nucleotide sequence ID" value="NZ_BJLH01000006.1"/>
</dbReference>
<protein>
    <submittedName>
        <fullName evidence="2">Uncharacterized protein</fullName>
    </submittedName>
</protein>
<name>A0A4Y3INT7_9VIBR</name>
<comment type="caution">
    <text evidence="2">The sequence shown here is derived from an EMBL/GenBank/DDBJ whole genome shotgun (WGS) entry which is preliminary data.</text>
</comment>
<dbReference type="AlphaFoldDB" id="A0A4Y3INT7"/>
<evidence type="ECO:0000256" key="1">
    <source>
        <dbReference type="SAM" id="Phobius"/>
    </source>
</evidence>
<keyword evidence="3" id="KW-1185">Reference proteome</keyword>
<evidence type="ECO:0000313" key="3">
    <source>
        <dbReference type="Proteomes" id="UP000318242"/>
    </source>
</evidence>